<evidence type="ECO:0000256" key="11">
    <source>
        <dbReference type="ARBA" id="ARBA00023136"/>
    </source>
</evidence>
<proteinExistence type="predicted"/>
<keyword evidence="6" id="KW-0963">Cytoplasm</keyword>
<dbReference type="GO" id="GO:0005794">
    <property type="term" value="C:Golgi apparatus"/>
    <property type="evidence" value="ECO:0007669"/>
    <property type="project" value="UniProtKB-SubCell"/>
</dbReference>
<evidence type="ECO:0000256" key="12">
    <source>
        <dbReference type="ARBA" id="ARBA00023180"/>
    </source>
</evidence>
<reference evidence="16" key="1">
    <citation type="submission" date="2021-01" db="EMBL/GenBank/DDBJ databases">
        <authorList>
            <person name="Li R."/>
            <person name="Bekaert M."/>
        </authorList>
    </citation>
    <scope>NUCLEOTIDE SEQUENCE</scope>
    <source>
        <strain evidence="16">Farmed</strain>
    </source>
</reference>
<comment type="subcellular location">
    <subcellularLocation>
        <location evidence="3">Cell membrane</location>
        <topology evidence="3">Multi-pass membrane protein</topology>
    </subcellularLocation>
    <subcellularLocation>
        <location evidence="2">Cytoplasm</location>
    </subcellularLocation>
    <subcellularLocation>
        <location evidence="1">Golgi apparatus</location>
        <location evidence="1">cis-Golgi network membrane</location>
        <topology evidence="1">Multi-pass membrane protein</topology>
    </subcellularLocation>
</comment>
<dbReference type="InterPro" id="IPR051521">
    <property type="entry name" value="tRNA_Mod/Golgi_Maint"/>
</dbReference>
<keyword evidence="8" id="KW-0221">Differentiation</keyword>
<accession>A0A812D705</accession>
<evidence type="ECO:0000256" key="8">
    <source>
        <dbReference type="ARBA" id="ARBA00022782"/>
    </source>
</evidence>
<dbReference type="Proteomes" id="UP000597762">
    <property type="component" value="Unassembled WGS sequence"/>
</dbReference>
<dbReference type="OrthoDB" id="10256463at2759"/>
<evidence type="ECO:0000256" key="15">
    <source>
        <dbReference type="SAM" id="Phobius"/>
    </source>
</evidence>
<evidence type="ECO:0000256" key="6">
    <source>
        <dbReference type="ARBA" id="ARBA00022490"/>
    </source>
</evidence>
<feature type="transmembrane region" description="Helical" evidence="15">
    <location>
        <begin position="176"/>
        <end position="194"/>
    </location>
</feature>
<evidence type="ECO:0000256" key="5">
    <source>
        <dbReference type="ARBA" id="ARBA00022475"/>
    </source>
</evidence>
<organism evidence="16 17">
    <name type="scientific">Acanthosepion pharaonis</name>
    <name type="common">Pharaoh cuttlefish</name>
    <name type="synonym">Sepia pharaonis</name>
    <dbReference type="NCBI Taxonomy" id="158019"/>
    <lineage>
        <taxon>Eukaryota</taxon>
        <taxon>Metazoa</taxon>
        <taxon>Spiralia</taxon>
        <taxon>Lophotrochozoa</taxon>
        <taxon>Mollusca</taxon>
        <taxon>Cephalopoda</taxon>
        <taxon>Coleoidea</taxon>
        <taxon>Decapodiformes</taxon>
        <taxon>Sepiida</taxon>
        <taxon>Sepiina</taxon>
        <taxon>Sepiidae</taxon>
        <taxon>Acanthosepion</taxon>
    </lineage>
</organism>
<keyword evidence="11 15" id="KW-0472">Membrane</keyword>
<evidence type="ECO:0000256" key="4">
    <source>
        <dbReference type="ARBA" id="ARBA00015622"/>
    </source>
</evidence>
<keyword evidence="5" id="KW-1003">Cell membrane</keyword>
<evidence type="ECO:0000256" key="14">
    <source>
        <dbReference type="ARBA" id="ARBA00032951"/>
    </source>
</evidence>
<evidence type="ECO:0000256" key="3">
    <source>
        <dbReference type="ARBA" id="ARBA00004651"/>
    </source>
</evidence>
<feature type="transmembrane region" description="Helical" evidence="15">
    <location>
        <begin position="244"/>
        <end position="263"/>
    </location>
</feature>
<comment type="function">
    <text evidence="13">Involved in the maintenance of the Golgi structure. May play a role in hematopoiesis.</text>
</comment>
<dbReference type="PANTHER" id="PTHR15627">
    <property type="entry name" value="NATURAL KILLER CELL-SPECIFIC ANTIGEN KLIP1"/>
    <property type="match status" value="1"/>
</dbReference>
<keyword evidence="12" id="KW-0325">Glycoprotein</keyword>
<feature type="transmembrane region" description="Helical" evidence="15">
    <location>
        <begin position="302"/>
        <end position="322"/>
    </location>
</feature>
<keyword evidence="17" id="KW-1185">Reference proteome</keyword>
<feature type="transmembrane region" description="Helical" evidence="15">
    <location>
        <begin position="269"/>
        <end position="290"/>
    </location>
</feature>
<sequence length="428" mass="48607">MADKADWHLQSQFFFKKEKKKRPRKLKARKIVNQNKNQLKQVLQSQSSSVIDFDDMELIDNDASDYESDFRARKVDSPGEFRKVQNPDSVKMEGDVYQGGHNDPNEDIRQRISQNVTEMVWQAGKQQATKAWNLYGNIDILRPYFDVQPHEVKSRLLQSLMPQKPTGQRQNVPRELYGPMMVIFTLIALLLFQMKSSGHKVQEGTLMGTSFVVCFTYWFGSSGAIFLLSYLCNISLSMIQILSMLGYGLFGHCLVVFLSTVIHSAHNHIVFYILWAIFGGLSTLRMAFVILSRTSGQSQRMIVCGTITFLHLCFLLYLHFAYHQTVEELSEVFNKDLLQKPVVVDSVQPKFVRELGNEIAMATHALNKQVVNHEPNANLAIDKIDKVLQPVHNTLPVVAQKLVVAATNHTATMKAGAHKSWMKMVSVG</sequence>
<name>A0A812D705_ACAPH</name>
<dbReference type="GO" id="GO:0030154">
    <property type="term" value="P:cell differentiation"/>
    <property type="evidence" value="ECO:0007669"/>
    <property type="project" value="UniProtKB-KW"/>
</dbReference>
<dbReference type="AlphaFoldDB" id="A0A812D705"/>
<evidence type="ECO:0000256" key="2">
    <source>
        <dbReference type="ARBA" id="ARBA00004496"/>
    </source>
</evidence>
<evidence type="ECO:0000256" key="9">
    <source>
        <dbReference type="ARBA" id="ARBA00022989"/>
    </source>
</evidence>
<evidence type="ECO:0000256" key="13">
    <source>
        <dbReference type="ARBA" id="ARBA00024809"/>
    </source>
</evidence>
<keyword evidence="7 15" id="KW-0812">Transmembrane</keyword>
<evidence type="ECO:0000256" key="7">
    <source>
        <dbReference type="ARBA" id="ARBA00022692"/>
    </source>
</evidence>
<keyword evidence="9 15" id="KW-1133">Transmembrane helix</keyword>
<feature type="transmembrane region" description="Helical" evidence="15">
    <location>
        <begin position="206"/>
        <end position="232"/>
    </location>
</feature>
<comment type="caution">
    <text evidence="16">The sequence shown here is derived from an EMBL/GenBank/DDBJ whole genome shotgun (WGS) entry which is preliminary data.</text>
</comment>
<evidence type="ECO:0000256" key="10">
    <source>
        <dbReference type="ARBA" id="ARBA00023034"/>
    </source>
</evidence>
<evidence type="ECO:0000256" key="1">
    <source>
        <dbReference type="ARBA" id="ARBA00004257"/>
    </source>
</evidence>
<dbReference type="GO" id="GO:0005886">
    <property type="term" value="C:plasma membrane"/>
    <property type="evidence" value="ECO:0007669"/>
    <property type="project" value="UniProtKB-SubCell"/>
</dbReference>
<evidence type="ECO:0000313" key="17">
    <source>
        <dbReference type="Proteomes" id="UP000597762"/>
    </source>
</evidence>
<keyword evidence="10" id="KW-0333">Golgi apparatus</keyword>
<gene>
    <name evidence="16" type="ORF">SPHA_50593</name>
</gene>
<evidence type="ECO:0000313" key="16">
    <source>
        <dbReference type="EMBL" id="CAE1294831.1"/>
    </source>
</evidence>
<protein>
    <recommendedName>
        <fullName evidence="4">Protein YIPF3</fullName>
    </recommendedName>
    <alternativeName>
        <fullName evidence="14">YIP1 family member 3</fullName>
    </alternativeName>
</protein>
<dbReference type="PANTHER" id="PTHR15627:SF14">
    <property type="entry name" value="PROTEIN YIPF3"/>
    <property type="match status" value="1"/>
</dbReference>
<dbReference type="EMBL" id="CAHIKZ030002998">
    <property type="protein sequence ID" value="CAE1294831.1"/>
    <property type="molecule type" value="Genomic_DNA"/>
</dbReference>